<comment type="subcellular location">
    <subcellularLocation>
        <location evidence="1">Nucleus</location>
    </subcellularLocation>
</comment>
<dbReference type="GO" id="GO:0005634">
    <property type="term" value="C:nucleus"/>
    <property type="evidence" value="ECO:0007669"/>
    <property type="project" value="UniProtKB-SubCell"/>
</dbReference>
<evidence type="ECO:0000256" key="2">
    <source>
        <dbReference type="ARBA" id="ARBA00023242"/>
    </source>
</evidence>
<organism evidence="5 6">
    <name type="scientific">Ilex paraguariensis</name>
    <name type="common">yerba mate</name>
    <dbReference type="NCBI Taxonomy" id="185542"/>
    <lineage>
        <taxon>Eukaryota</taxon>
        <taxon>Viridiplantae</taxon>
        <taxon>Streptophyta</taxon>
        <taxon>Embryophyta</taxon>
        <taxon>Tracheophyta</taxon>
        <taxon>Spermatophyta</taxon>
        <taxon>Magnoliopsida</taxon>
        <taxon>eudicotyledons</taxon>
        <taxon>Gunneridae</taxon>
        <taxon>Pentapetalae</taxon>
        <taxon>asterids</taxon>
        <taxon>campanulids</taxon>
        <taxon>Aquifoliales</taxon>
        <taxon>Aquifoliaceae</taxon>
        <taxon>Ilex</taxon>
    </lineage>
</organism>
<comment type="caution">
    <text evidence="5">The sequence shown here is derived from an EMBL/GenBank/DDBJ whole genome shotgun (WGS) entry which is preliminary data.</text>
</comment>
<gene>
    <name evidence="5" type="ORF">ILEXP_LOCUS57296</name>
</gene>
<dbReference type="EMBL" id="CAUOFW020009713">
    <property type="protein sequence ID" value="CAK9186799.1"/>
    <property type="molecule type" value="Genomic_DNA"/>
</dbReference>
<comment type="similarity">
    <text evidence="3">Belongs to the SAAL1 family.</text>
</comment>
<dbReference type="InterPro" id="IPR052464">
    <property type="entry name" value="Synovial_Prolif_Regulator"/>
</dbReference>
<proteinExistence type="inferred from homology"/>
<dbReference type="InterPro" id="IPR016024">
    <property type="entry name" value="ARM-type_fold"/>
</dbReference>
<reference evidence="5 6" key="1">
    <citation type="submission" date="2024-02" db="EMBL/GenBank/DDBJ databases">
        <authorList>
            <person name="Vignale AGUSTIN F."/>
            <person name="Sosa J E."/>
            <person name="Modenutti C."/>
        </authorList>
    </citation>
    <scope>NUCLEOTIDE SEQUENCE [LARGE SCALE GENOMIC DNA]</scope>
</reference>
<keyword evidence="2" id="KW-0539">Nucleus</keyword>
<sequence length="536" mass="59468">MSIPSELPADEDEEEQVEAQEHQPPPAHHPSAPSDELFDISTTVDPSSVISLIRRLLPPDVRNSSMSYGVDAFDVSMQGSRIERLEGSVTTLTENGVLHSPNNQSELMETVDNSGVLDSSEERNDCLSHQHKHQSGLVGEAAWEEYGCILWDLAASKTHAELMVQNVILEVLLASLMASQSMRVTEIGLGILGNLACHEVSRKQIVSIDGLVETIVDQLFLVDTPCLCEAFRLLTLCLQGSEGITWAEALQTEHILCRILWIAENTLNLQLIEKSVGLLLAILQHQQEVTTVLLPPLMKLGLPSLLINLLALEMSKLTGEREPERYSVLDLILQTIEALNVSDNYSQEICLNMELFRLLNDLIKLPDKIEVADSCVTAAVLIANILIDAADLDLEISQDLSFLQGILDIFPFASDDKEAQSALWSILSRLLVQVQEREMSPSSLHQYVSILVNKSEMIEELLFDQIDDFNEEDEISNTSGAKATARATALNSIFSILSEWTSLEEHVKERFPAGENHLSEGDVDRLLNCCSKYTFK</sequence>
<dbReference type="AlphaFoldDB" id="A0ABC8V1L4"/>
<name>A0ABC8V1L4_9AQUA</name>
<evidence type="ECO:0000313" key="6">
    <source>
        <dbReference type="Proteomes" id="UP001642360"/>
    </source>
</evidence>
<dbReference type="PANTHER" id="PTHR23424">
    <property type="entry name" value="SERUM AMYLOID A"/>
    <property type="match status" value="1"/>
</dbReference>
<evidence type="ECO:0000313" key="5">
    <source>
        <dbReference type="EMBL" id="CAK9186799.1"/>
    </source>
</evidence>
<protein>
    <recommendedName>
        <fullName evidence="7">ARM repeat superfamily protein</fullName>
    </recommendedName>
</protein>
<dbReference type="Gene3D" id="1.25.10.10">
    <property type="entry name" value="Leucine-rich Repeat Variant"/>
    <property type="match status" value="1"/>
</dbReference>
<evidence type="ECO:0008006" key="7">
    <source>
        <dbReference type="Google" id="ProtNLM"/>
    </source>
</evidence>
<evidence type="ECO:0000256" key="4">
    <source>
        <dbReference type="SAM" id="MobiDB-lite"/>
    </source>
</evidence>
<accession>A0ABC8V1L4</accession>
<dbReference type="PANTHER" id="PTHR23424:SF23">
    <property type="entry name" value="PROTEIN SAAL1"/>
    <property type="match status" value="1"/>
</dbReference>
<dbReference type="Proteomes" id="UP001642360">
    <property type="component" value="Unassembled WGS sequence"/>
</dbReference>
<keyword evidence="6" id="KW-1185">Reference proteome</keyword>
<dbReference type="SUPFAM" id="SSF48371">
    <property type="entry name" value="ARM repeat"/>
    <property type="match status" value="1"/>
</dbReference>
<evidence type="ECO:0000256" key="1">
    <source>
        <dbReference type="ARBA" id="ARBA00004123"/>
    </source>
</evidence>
<evidence type="ECO:0000256" key="3">
    <source>
        <dbReference type="ARBA" id="ARBA00038401"/>
    </source>
</evidence>
<feature type="compositionally biased region" description="Acidic residues" evidence="4">
    <location>
        <begin position="8"/>
        <end position="18"/>
    </location>
</feature>
<feature type="region of interest" description="Disordered" evidence="4">
    <location>
        <begin position="1"/>
        <end position="39"/>
    </location>
</feature>
<dbReference type="InterPro" id="IPR011989">
    <property type="entry name" value="ARM-like"/>
</dbReference>